<dbReference type="InterPro" id="IPR009003">
    <property type="entry name" value="Peptidase_S1_PA"/>
</dbReference>
<gene>
    <name evidence="1" type="ORF">APLA_LOCUS2970</name>
</gene>
<name>A0A8S0Z2S2_ARCPL</name>
<evidence type="ECO:0000313" key="1">
    <source>
        <dbReference type="EMBL" id="CAB3226605.1"/>
    </source>
</evidence>
<evidence type="ECO:0008006" key="3">
    <source>
        <dbReference type="Google" id="ProtNLM"/>
    </source>
</evidence>
<proteinExistence type="predicted"/>
<evidence type="ECO:0000313" key="2">
    <source>
        <dbReference type="Proteomes" id="UP000494106"/>
    </source>
</evidence>
<accession>A0A8S0Z2S2</accession>
<protein>
    <recommendedName>
        <fullName evidence="3">Peptidase S1 domain-containing protein</fullName>
    </recommendedName>
</protein>
<organism evidence="1 2">
    <name type="scientific">Arctia plantaginis</name>
    <name type="common">Wood tiger moth</name>
    <name type="synonym">Phalaena plantaginis</name>
    <dbReference type="NCBI Taxonomy" id="874455"/>
    <lineage>
        <taxon>Eukaryota</taxon>
        <taxon>Metazoa</taxon>
        <taxon>Ecdysozoa</taxon>
        <taxon>Arthropoda</taxon>
        <taxon>Hexapoda</taxon>
        <taxon>Insecta</taxon>
        <taxon>Pterygota</taxon>
        <taxon>Neoptera</taxon>
        <taxon>Endopterygota</taxon>
        <taxon>Lepidoptera</taxon>
        <taxon>Glossata</taxon>
        <taxon>Ditrysia</taxon>
        <taxon>Noctuoidea</taxon>
        <taxon>Erebidae</taxon>
        <taxon>Arctiinae</taxon>
        <taxon>Arctia</taxon>
    </lineage>
</organism>
<dbReference type="AlphaFoldDB" id="A0A8S0Z2S2"/>
<feature type="non-terminal residue" evidence="1">
    <location>
        <position position="1"/>
    </location>
</feature>
<reference evidence="1 2" key="1">
    <citation type="submission" date="2020-04" db="EMBL/GenBank/DDBJ databases">
        <authorList>
            <person name="Wallbank WR R."/>
            <person name="Pardo Diaz C."/>
            <person name="Kozak K."/>
            <person name="Martin S."/>
            <person name="Jiggins C."/>
            <person name="Moest M."/>
            <person name="Warren A I."/>
            <person name="Byers J.R.P. K."/>
            <person name="Montejo-Kovacevich G."/>
            <person name="Yen C E."/>
        </authorList>
    </citation>
    <scope>NUCLEOTIDE SEQUENCE [LARGE SCALE GENOMIC DNA]</scope>
</reference>
<dbReference type="Proteomes" id="UP000494106">
    <property type="component" value="Unassembled WGS sequence"/>
</dbReference>
<dbReference type="EMBL" id="CADEBC010000231">
    <property type="protein sequence ID" value="CAB3226605.1"/>
    <property type="molecule type" value="Genomic_DNA"/>
</dbReference>
<keyword evidence="2" id="KW-1185">Reference proteome</keyword>
<comment type="caution">
    <text evidence="1">The sequence shown here is derived from an EMBL/GenBank/DDBJ whole genome shotgun (WGS) entry which is preliminary data.</text>
</comment>
<dbReference type="SUPFAM" id="SSF50494">
    <property type="entry name" value="Trypsin-like serine proteases"/>
    <property type="match status" value="1"/>
</dbReference>
<sequence length="88" mass="9430">VAGWGLTAAHGQASHILRVVEMPFISVDICIRDSSRNVQEYSLGTSSVLAIPMEFIKEAFAASAQKRRAPLYSFQCDDGSCVDPGAAL</sequence>